<sequence>MNILTLTTPNMENGLGCRVTMWVSGCSHHCEGCHNKHTWDYGQGHMLNDNIVKEKIFKALDHDYIQGLTISGGDPLDQTDESLIELTNFIKEYKNKFPKKDIWIYSGSIYEKLTSSQKEVVALCDVMVDGPFIQNKKELDLAFRGSSNQRIIDLNETRKCNEIKLINL</sequence>
<dbReference type="SFLD" id="SFLDG01063">
    <property type="entry name" value="activating_enzymes__group_1"/>
    <property type="match status" value="1"/>
</dbReference>
<dbReference type="NCBIfam" id="TIGR02491">
    <property type="entry name" value="NrdG"/>
    <property type="match status" value="1"/>
</dbReference>
<accession>A0ABZ0Z298</accession>
<keyword evidence="3" id="KW-0949">S-adenosyl-L-methionine</keyword>
<dbReference type="InterPro" id="IPR007197">
    <property type="entry name" value="rSAM"/>
</dbReference>
<dbReference type="PANTHER" id="PTHR30352">
    <property type="entry name" value="PYRUVATE FORMATE-LYASE-ACTIVATING ENZYME"/>
    <property type="match status" value="1"/>
</dbReference>
<keyword evidence="8" id="KW-1185">Reference proteome</keyword>
<dbReference type="SFLD" id="SFLDF00299">
    <property type="entry name" value="anaerobic_ribonucleoside-triph"/>
    <property type="match status" value="1"/>
</dbReference>
<evidence type="ECO:0000256" key="4">
    <source>
        <dbReference type="ARBA" id="ARBA00022723"/>
    </source>
</evidence>
<dbReference type="PIRSF" id="PIRSF000368">
    <property type="entry name" value="NrdG"/>
    <property type="match status" value="1"/>
</dbReference>
<dbReference type="InterPro" id="IPR034457">
    <property type="entry name" value="Organic_radical-activating"/>
</dbReference>
<dbReference type="SFLD" id="SFLDG01066">
    <property type="entry name" value="organic_radical-activating_enz"/>
    <property type="match status" value="1"/>
</dbReference>
<dbReference type="Proteomes" id="UP001358193">
    <property type="component" value="Segment"/>
</dbReference>
<evidence type="ECO:0000256" key="5">
    <source>
        <dbReference type="ARBA" id="ARBA00023004"/>
    </source>
</evidence>
<dbReference type="Gene3D" id="3.20.20.70">
    <property type="entry name" value="Aldolase class I"/>
    <property type="match status" value="1"/>
</dbReference>
<name>A0ABZ0Z298_9CAUD</name>
<keyword evidence="5" id="KW-0408">Iron</keyword>
<evidence type="ECO:0000313" key="8">
    <source>
        <dbReference type="Proteomes" id="UP001358193"/>
    </source>
</evidence>
<evidence type="ECO:0000256" key="3">
    <source>
        <dbReference type="ARBA" id="ARBA00022691"/>
    </source>
</evidence>
<dbReference type="SUPFAM" id="SSF102114">
    <property type="entry name" value="Radical SAM enzymes"/>
    <property type="match status" value="1"/>
</dbReference>
<dbReference type="SFLD" id="SFLDS00029">
    <property type="entry name" value="Radical_SAM"/>
    <property type="match status" value="1"/>
</dbReference>
<organism evidence="7 8">
    <name type="scientific">phage Lak_Megaphage_Sonny</name>
    <dbReference type="NCBI Taxonomy" id="3109229"/>
    <lineage>
        <taxon>Viruses</taxon>
        <taxon>Duplodnaviria</taxon>
        <taxon>Heunggongvirae</taxon>
        <taxon>Uroviricota</taxon>
        <taxon>Caudoviricetes</taxon>
        <taxon>Caudoviricetes code 15 clade</taxon>
    </lineage>
</organism>
<dbReference type="InterPro" id="IPR012837">
    <property type="entry name" value="NrdG"/>
</dbReference>
<keyword evidence="2" id="KW-0004">4Fe-4S</keyword>
<comment type="cofactor">
    <cofactor evidence="1">
        <name>[4Fe-4S] cluster</name>
        <dbReference type="ChEBI" id="CHEBI:49883"/>
    </cofactor>
</comment>
<evidence type="ECO:0000313" key="7">
    <source>
        <dbReference type="EMBL" id="WQJ53317.1"/>
    </source>
</evidence>
<dbReference type="Pfam" id="PF13353">
    <property type="entry name" value="Fer4_12"/>
    <property type="match status" value="1"/>
</dbReference>
<dbReference type="EMBL" id="OR769223">
    <property type="protein sequence ID" value="WQJ53317.1"/>
    <property type="molecule type" value="Genomic_DNA"/>
</dbReference>
<evidence type="ECO:0000256" key="2">
    <source>
        <dbReference type="ARBA" id="ARBA00022485"/>
    </source>
</evidence>
<reference evidence="7 8" key="1">
    <citation type="submission" date="2023-11" db="EMBL/GenBank/DDBJ databases">
        <authorList>
            <person name="Cook R."/>
            <person name="Crisci M."/>
            <person name="Pye H."/>
            <person name="Adriaenssens E."/>
            <person name="Santini J."/>
        </authorList>
    </citation>
    <scope>NUCLEOTIDE SEQUENCE [LARGE SCALE GENOMIC DNA]</scope>
    <source>
        <strain evidence="7">Lak_Megaphage_Sonny</strain>
    </source>
</reference>
<keyword evidence="6" id="KW-0411">Iron-sulfur</keyword>
<proteinExistence type="predicted"/>
<dbReference type="InterPro" id="IPR058240">
    <property type="entry name" value="rSAM_sf"/>
</dbReference>
<dbReference type="PANTHER" id="PTHR30352:SF2">
    <property type="entry name" value="ANAEROBIC RIBONUCLEOSIDE-TRIPHOSPHATE REDUCTASE-ACTIVATING PROTEIN"/>
    <property type="match status" value="1"/>
</dbReference>
<evidence type="ECO:0000256" key="1">
    <source>
        <dbReference type="ARBA" id="ARBA00001966"/>
    </source>
</evidence>
<protein>
    <submittedName>
        <fullName evidence="7">Anaerobic ribonucleotide reductase small subunit</fullName>
    </submittedName>
</protein>
<evidence type="ECO:0000256" key="6">
    <source>
        <dbReference type="ARBA" id="ARBA00023014"/>
    </source>
</evidence>
<dbReference type="InterPro" id="IPR013785">
    <property type="entry name" value="Aldolase_TIM"/>
</dbReference>
<keyword evidence="4" id="KW-0479">Metal-binding</keyword>